<keyword evidence="6" id="KW-1185">Reference proteome</keyword>
<evidence type="ECO:0000313" key="6">
    <source>
        <dbReference type="Proteomes" id="UP001142489"/>
    </source>
</evidence>
<dbReference type="PANTHER" id="PTHR15706">
    <property type="entry name" value="SH3 MULTIPLE DOMAIN"/>
    <property type="match status" value="1"/>
</dbReference>
<protein>
    <recommendedName>
        <fullName evidence="4">SH3 domain-containing protein</fullName>
    </recommendedName>
</protein>
<evidence type="ECO:0000256" key="2">
    <source>
        <dbReference type="PROSITE-ProRule" id="PRU00192"/>
    </source>
</evidence>
<feature type="domain" description="SH3" evidence="4">
    <location>
        <begin position="17"/>
        <end position="76"/>
    </location>
</feature>
<dbReference type="SUPFAM" id="SSF50044">
    <property type="entry name" value="SH3-domain"/>
    <property type="match status" value="1"/>
</dbReference>
<dbReference type="Pfam" id="PF00018">
    <property type="entry name" value="SH3_1"/>
    <property type="match status" value="1"/>
</dbReference>
<comment type="caution">
    <text evidence="5">The sequence shown here is derived from an EMBL/GenBank/DDBJ whole genome shotgun (WGS) entry which is preliminary data.</text>
</comment>
<dbReference type="GO" id="GO:0016176">
    <property type="term" value="F:superoxide-generating NADPH oxidase activator activity"/>
    <property type="evidence" value="ECO:0007669"/>
    <property type="project" value="TreeGrafter"/>
</dbReference>
<name>A0A9Q0XBF8_9SAUR</name>
<organism evidence="5 6">
    <name type="scientific">Phrynocephalus forsythii</name>
    <dbReference type="NCBI Taxonomy" id="171643"/>
    <lineage>
        <taxon>Eukaryota</taxon>
        <taxon>Metazoa</taxon>
        <taxon>Chordata</taxon>
        <taxon>Craniata</taxon>
        <taxon>Vertebrata</taxon>
        <taxon>Euteleostomi</taxon>
        <taxon>Lepidosauria</taxon>
        <taxon>Squamata</taxon>
        <taxon>Bifurcata</taxon>
        <taxon>Unidentata</taxon>
        <taxon>Episquamata</taxon>
        <taxon>Toxicofera</taxon>
        <taxon>Iguania</taxon>
        <taxon>Acrodonta</taxon>
        <taxon>Agamidae</taxon>
        <taxon>Agaminae</taxon>
        <taxon>Phrynocephalus</taxon>
    </lineage>
</organism>
<dbReference type="GO" id="GO:0045730">
    <property type="term" value="P:respiratory burst"/>
    <property type="evidence" value="ECO:0007669"/>
    <property type="project" value="TreeGrafter"/>
</dbReference>
<sequence length="181" mass="20875">MDQGAAIDKQRTDWFESSGELHVVRKGYTAAQEDEITLKEGETIEVIHKLLDGWWVVRKDEATGYYPSMYLQKLVPSVAIRVLQPRLLFSLPSCRSTIRNIKSMHNQSRRQISQETYRRNSVKYMQSRKILRGNLLNKKSAIAENDEMERNQTKAQPAVPPRPSKALILNRCSESTKSKIK</sequence>
<gene>
    <name evidence="5" type="ORF">JRQ81_008200</name>
</gene>
<keyword evidence="1 2" id="KW-0728">SH3 domain</keyword>
<evidence type="ECO:0000259" key="4">
    <source>
        <dbReference type="PROSITE" id="PS50002"/>
    </source>
</evidence>
<dbReference type="PRINTS" id="PR00452">
    <property type="entry name" value="SH3DOMAIN"/>
</dbReference>
<dbReference type="OrthoDB" id="10255964at2759"/>
<evidence type="ECO:0000313" key="5">
    <source>
        <dbReference type="EMBL" id="KAJ7308923.1"/>
    </source>
</evidence>
<dbReference type="PROSITE" id="PS50002">
    <property type="entry name" value="SH3"/>
    <property type="match status" value="1"/>
</dbReference>
<dbReference type="Gene3D" id="2.30.30.40">
    <property type="entry name" value="SH3 Domains"/>
    <property type="match status" value="1"/>
</dbReference>
<dbReference type="SMART" id="SM00326">
    <property type="entry name" value="SH3"/>
    <property type="match status" value="1"/>
</dbReference>
<dbReference type="InterPro" id="IPR001452">
    <property type="entry name" value="SH3_domain"/>
</dbReference>
<feature type="region of interest" description="Disordered" evidence="3">
    <location>
        <begin position="142"/>
        <end position="181"/>
    </location>
</feature>
<dbReference type="GO" id="GO:0043020">
    <property type="term" value="C:NADPH oxidase complex"/>
    <property type="evidence" value="ECO:0007669"/>
    <property type="project" value="TreeGrafter"/>
</dbReference>
<dbReference type="CDD" id="cd12022">
    <property type="entry name" value="SH3_p47phox_2"/>
    <property type="match status" value="1"/>
</dbReference>
<evidence type="ECO:0000256" key="3">
    <source>
        <dbReference type="SAM" id="MobiDB-lite"/>
    </source>
</evidence>
<dbReference type="InterPro" id="IPR015039">
    <property type="entry name" value="NCF1_C"/>
</dbReference>
<dbReference type="Proteomes" id="UP001142489">
    <property type="component" value="Unassembled WGS sequence"/>
</dbReference>
<dbReference type="InterPro" id="IPR035757">
    <property type="entry name" value="NCF1_SH3_2"/>
</dbReference>
<dbReference type="EMBL" id="JAPFRF010000017">
    <property type="protein sequence ID" value="KAJ7308923.1"/>
    <property type="molecule type" value="Genomic_DNA"/>
</dbReference>
<dbReference type="InterPro" id="IPR051228">
    <property type="entry name" value="NADPH_Oxidase/PX-Domain"/>
</dbReference>
<dbReference type="GO" id="GO:0042554">
    <property type="term" value="P:superoxide anion generation"/>
    <property type="evidence" value="ECO:0007669"/>
    <property type="project" value="TreeGrafter"/>
</dbReference>
<dbReference type="AlphaFoldDB" id="A0A9Q0XBF8"/>
<reference evidence="5" key="1">
    <citation type="journal article" date="2023" name="DNA Res.">
        <title>Chromosome-level genome assembly of Phrynocephalus forsythii using third-generation DNA sequencing and Hi-C analysis.</title>
        <authorList>
            <person name="Qi Y."/>
            <person name="Zhao W."/>
            <person name="Zhao Y."/>
            <person name="Niu C."/>
            <person name="Cao S."/>
            <person name="Zhang Y."/>
        </authorList>
    </citation>
    <scope>NUCLEOTIDE SEQUENCE</scope>
    <source>
        <tissue evidence="5">Muscle</tissue>
    </source>
</reference>
<dbReference type="FunFam" id="2.30.30.40:FF:000121">
    <property type="entry name" value="Neutrophil cytosol factor 1"/>
    <property type="match status" value="1"/>
</dbReference>
<dbReference type="PANTHER" id="PTHR15706:SF6">
    <property type="entry name" value="NEUTROPHIL CYTOSOL FACTOR 1-RELATED"/>
    <property type="match status" value="1"/>
</dbReference>
<proteinExistence type="predicted"/>
<accession>A0A9Q0XBF8</accession>
<evidence type="ECO:0000256" key="1">
    <source>
        <dbReference type="ARBA" id="ARBA00022443"/>
    </source>
</evidence>
<dbReference type="InterPro" id="IPR036028">
    <property type="entry name" value="SH3-like_dom_sf"/>
</dbReference>
<dbReference type="GO" id="GO:0005737">
    <property type="term" value="C:cytoplasm"/>
    <property type="evidence" value="ECO:0007669"/>
    <property type="project" value="TreeGrafter"/>
</dbReference>
<dbReference type="Pfam" id="PF16621">
    <property type="entry name" value="NCF1_PBR_AIR"/>
    <property type="match status" value="1"/>
</dbReference>
<dbReference type="InterPro" id="IPR032136">
    <property type="entry name" value="NCF1_PBR/AIR"/>
</dbReference>
<dbReference type="Pfam" id="PF08944">
    <property type="entry name" value="p47_phox_C"/>
    <property type="match status" value="1"/>
</dbReference>